<comment type="caution">
    <text evidence="2">The sequence shown here is derived from an EMBL/GenBank/DDBJ whole genome shotgun (WGS) entry which is preliminary data.</text>
</comment>
<organism evidence="2 3">
    <name type="scientific">Henriciella mobilis</name>
    <dbReference type="NCBI Taxonomy" id="2305467"/>
    <lineage>
        <taxon>Bacteria</taxon>
        <taxon>Pseudomonadati</taxon>
        <taxon>Pseudomonadota</taxon>
        <taxon>Alphaproteobacteria</taxon>
        <taxon>Hyphomonadales</taxon>
        <taxon>Hyphomonadaceae</taxon>
        <taxon>Henriciella</taxon>
    </lineage>
</organism>
<evidence type="ECO:0000313" key="3">
    <source>
        <dbReference type="Proteomes" id="UP000266385"/>
    </source>
</evidence>
<proteinExistence type="predicted"/>
<dbReference type="PANTHER" id="PTHR32332:SF20">
    <property type="entry name" value="2-NITROPROPANE DIOXYGENASE-LIKE PROTEIN"/>
    <property type="match status" value="1"/>
</dbReference>
<dbReference type="InterPro" id="IPR013785">
    <property type="entry name" value="Aldolase_TIM"/>
</dbReference>
<dbReference type="AlphaFoldDB" id="A0A399R8T6"/>
<dbReference type="OrthoDB" id="9808564at2"/>
<evidence type="ECO:0000313" key="2">
    <source>
        <dbReference type="EMBL" id="RIJ26445.1"/>
    </source>
</evidence>
<gene>
    <name evidence="2" type="ORF">D1223_15805</name>
</gene>
<dbReference type="RefSeq" id="WP_119377407.1">
    <property type="nucleotide sequence ID" value="NZ_QWFX01000016.1"/>
</dbReference>
<feature type="domain" description="[Acyl-carrier-protein] S-malonyltransferase-like inserted helical" evidence="1">
    <location>
        <begin position="330"/>
        <end position="404"/>
    </location>
</feature>
<sequence>MTGPYTVHPEWLGDPTFTRQHGSRFAYVVGEMARGIATPHMVVEAVRAGLVGFYGSAGLRPETIAAGLDEIEAGLGKGASAWGANLIHSPQQPGYERAVVDLFLERGVTRVSASAFMTLSKEIVRYSARGLSRGADGRIARSTHVFAKVSRAEVAKHFMAPAPSKLLQDLAAAGDITAEQAELARQVPVAADITGESDSGGHTDNRPAGPLFSSLLRTREDVCAEHGLSANDIRIGLAGGIGTPWAAAAAFQMGAAYILTGSVNQAAVESGLSLAGRKLLAEAGPADVAMAPAADMFEQGVEVQVLKRGTLFAMRGKRMWEIYKTRAGFEACTPNERKFVETALGESFEAAWARTKAYMQGANPRELALAEADPRRQMALVFRRYLFFGAQWARDGKTARLRDFQIWCGPAMGAFNEWVKGTPLDPLENRTVRQIAWNLLDGAAHLTRMQGLRATGHDVPASAFSYQAGLFE</sequence>
<dbReference type="SUPFAM" id="SSF51412">
    <property type="entry name" value="Inosine monophosphate dehydrogenase (IMPDH)"/>
    <property type="match status" value="1"/>
</dbReference>
<dbReference type="InterPro" id="IPR049489">
    <property type="entry name" value="FabD-like_helical_ins"/>
</dbReference>
<dbReference type="Pfam" id="PF21607">
    <property type="entry name" value="FabD_helical_ins"/>
    <property type="match status" value="1"/>
</dbReference>
<evidence type="ECO:0000259" key="1">
    <source>
        <dbReference type="Pfam" id="PF21607"/>
    </source>
</evidence>
<reference evidence="2 3" key="1">
    <citation type="submission" date="2018-08" db="EMBL/GenBank/DDBJ databases">
        <title>Henriciella mobilis sp. nov., isolated from seawater.</title>
        <authorList>
            <person name="Cheng H."/>
            <person name="Wu Y.-H."/>
            <person name="Xu X.-W."/>
            <person name="Guo L.-L."/>
        </authorList>
    </citation>
    <scope>NUCLEOTIDE SEQUENCE [LARGE SCALE GENOMIC DNA]</scope>
    <source>
        <strain evidence="2 3">JN25</strain>
    </source>
</reference>
<dbReference type="NCBIfam" id="TIGR02814">
    <property type="entry name" value="pfaD_fam"/>
    <property type="match status" value="1"/>
</dbReference>
<name>A0A399R8T6_9PROT</name>
<dbReference type="Proteomes" id="UP000266385">
    <property type="component" value="Unassembled WGS sequence"/>
</dbReference>
<dbReference type="PANTHER" id="PTHR32332">
    <property type="entry name" value="2-NITROPROPANE DIOXYGENASE"/>
    <property type="match status" value="1"/>
</dbReference>
<dbReference type="EMBL" id="QWFX01000016">
    <property type="protein sequence ID" value="RIJ26445.1"/>
    <property type="molecule type" value="Genomic_DNA"/>
</dbReference>
<dbReference type="InterPro" id="IPR014179">
    <property type="entry name" value="PfaD-like_TIM-barrel"/>
</dbReference>
<protein>
    <submittedName>
        <fullName evidence="2">PfaD family polyunsaturated fatty acid/polyketide biosynthesis protein</fullName>
    </submittedName>
</protein>
<accession>A0A399R8T6</accession>
<dbReference type="Gene3D" id="3.20.20.70">
    <property type="entry name" value="Aldolase class I"/>
    <property type="match status" value="1"/>
</dbReference>
<keyword evidence="3" id="KW-1185">Reference proteome</keyword>